<dbReference type="PANTHER" id="PTHR43868">
    <property type="entry name" value="OS02G0711200 PROTEIN"/>
    <property type="match status" value="1"/>
</dbReference>
<comment type="similarity">
    <text evidence="1">Belongs to the arsA ATPase family.</text>
</comment>
<dbReference type="PANTHER" id="PTHR43868:SF1">
    <property type="entry name" value="P-LOOP CONTAINING NUCLEOSIDE TRIPHOSPHATE HYDROLASES SUPERFAMILY PROTEIN"/>
    <property type="match status" value="1"/>
</dbReference>
<organism evidence="4 5">
    <name type="scientific">Solanum commersonii</name>
    <name type="common">Commerson's wild potato</name>
    <name type="synonym">Commerson's nightshade</name>
    <dbReference type="NCBI Taxonomy" id="4109"/>
    <lineage>
        <taxon>Eukaryota</taxon>
        <taxon>Viridiplantae</taxon>
        <taxon>Streptophyta</taxon>
        <taxon>Embryophyta</taxon>
        <taxon>Tracheophyta</taxon>
        <taxon>Spermatophyta</taxon>
        <taxon>Magnoliopsida</taxon>
        <taxon>eudicotyledons</taxon>
        <taxon>Gunneridae</taxon>
        <taxon>Pentapetalae</taxon>
        <taxon>asterids</taxon>
        <taxon>lamiids</taxon>
        <taxon>Solanales</taxon>
        <taxon>Solanaceae</taxon>
        <taxon>Solanoideae</taxon>
        <taxon>Solaneae</taxon>
        <taxon>Solanum</taxon>
    </lineage>
</organism>
<dbReference type="InterPro" id="IPR025723">
    <property type="entry name" value="ArsA/GET3_ATPase-like"/>
</dbReference>
<evidence type="ECO:0000259" key="2">
    <source>
        <dbReference type="Pfam" id="PF02374"/>
    </source>
</evidence>
<dbReference type="InterPro" id="IPR008978">
    <property type="entry name" value="HSP20-like_chaperone"/>
</dbReference>
<evidence type="ECO:0008006" key="6">
    <source>
        <dbReference type="Google" id="ProtNLM"/>
    </source>
</evidence>
<sequence>MWSSSMQFLTASSLFSTKKNQFSEIFNQSVKKIDSPAKTRRRRGARMEILGMASDDSAKNEKPTKLITFLGKGGSGKTTSAIFAAQICAGKSTLGKAFPNKGDTLRRLFTFDAASVSDSPKIYYFGRIRHASVDIFEESEQHSFKEHYAMAGLKTCLVIHSQDPTAEYLLNCKIGTSLITCNGNLSAVRLETTKMLLDPLNKLKQADARLNMTQGVLEGVFGEELGVLPGMDSIFSSLALERLVGFFENVVQQNNKKEKFDIIIYDGMSTEETIRMIGATSKARLDLLQDLSNVLCLYAKTDVEYHITISTCRLYLKYLRSFAEKTDLGRLASPSLLRLAEEAMTLSGRNPNLNGRMSSEIWDLLDQVLERGSTIFAEPKRFGCYIVVDRNSPMSMASALRFWGCIIQAGAQVSGAFALAKPNSSGEVGETIEDFSPLPSAFVPHISVGAHLDWDKIMQDSHSESARNLLTVTAHKANIPPVIFDPTNKIVTLLMPGFDKSEIKLYQFRGGSELLVEAGDQRRVIRLPSQLQGKVGGAKFTDRSLVITMR</sequence>
<name>A0A9J5YXZ2_SOLCO</name>
<gene>
    <name evidence="4" type="ORF">H5410_025242</name>
</gene>
<evidence type="ECO:0000256" key="1">
    <source>
        <dbReference type="ARBA" id="ARBA00011040"/>
    </source>
</evidence>
<dbReference type="Proteomes" id="UP000824120">
    <property type="component" value="Chromosome 5"/>
</dbReference>
<dbReference type="Pfam" id="PF02374">
    <property type="entry name" value="ArsA_ATPase"/>
    <property type="match status" value="1"/>
</dbReference>
<evidence type="ECO:0000313" key="5">
    <source>
        <dbReference type="Proteomes" id="UP000824120"/>
    </source>
</evidence>
<dbReference type="InterPro" id="IPR027417">
    <property type="entry name" value="P-loop_NTPase"/>
</dbReference>
<evidence type="ECO:0000259" key="3">
    <source>
        <dbReference type="Pfam" id="PF17886"/>
    </source>
</evidence>
<dbReference type="AlphaFoldDB" id="A0A9J5YXZ2"/>
<dbReference type="InterPro" id="IPR053262">
    <property type="entry name" value="ArsA_ATPase-like"/>
</dbReference>
<dbReference type="Gene3D" id="3.40.50.300">
    <property type="entry name" value="P-loop containing nucleotide triphosphate hydrolases"/>
    <property type="match status" value="1"/>
</dbReference>
<dbReference type="Gene3D" id="2.60.40.790">
    <property type="match status" value="1"/>
</dbReference>
<feature type="domain" description="ArsA/GET3 Anion-transporting ATPase-like" evidence="2">
    <location>
        <begin position="157"/>
        <end position="280"/>
    </location>
</feature>
<dbReference type="Pfam" id="PF17886">
    <property type="entry name" value="ArsA_HSP20"/>
    <property type="match status" value="1"/>
</dbReference>
<accession>A0A9J5YXZ2</accession>
<proteinExistence type="inferred from homology"/>
<reference evidence="4 5" key="1">
    <citation type="submission" date="2020-09" db="EMBL/GenBank/DDBJ databases">
        <title>De no assembly of potato wild relative species, Solanum commersonii.</title>
        <authorList>
            <person name="Cho K."/>
        </authorList>
    </citation>
    <scope>NUCLEOTIDE SEQUENCE [LARGE SCALE GENOMIC DNA]</scope>
    <source>
        <strain evidence="4">LZ3.2</strain>
        <tissue evidence="4">Leaf</tissue>
    </source>
</reference>
<keyword evidence="5" id="KW-1185">Reference proteome</keyword>
<comment type="caution">
    <text evidence="4">The sequence shown here is derived from an EMBL/GenBank/DDBJ whole genome shotgun (WGS) entry which is preliminary data.</text>
</comment>
<evidence type="ECO:0000313" key="4">
    <source>
        <dbReference type="EMBL" id="KAG5603750.1"/>
    </source>
</evidence>
<protein>
    <recommendedName>
        <fullName evidence="6">P-loop containing nucleoside triphosphate hydrolases superfamily protein</fullName>
    </recommendedName>
</protein>
<dbReference type="InterPro" id="IPR040612">
    <property type="entry name" value="ArsA_HSP20-like"/>
</dbReference>
<dbReference type="OrthoDB" id="1909609at2759"/>
<feature type="domain" description="ArsA HSP20-like" evidence="3">
    <location>
        <begin position="488"/>
        <end position="549"/>
    </location>
</feature>
<dbReference type="EMBL" id="JACXVP010000005">
    <property type="protein sequence ID" value="KAG5603750.1"/>
    <property type="molecule type" value="Genomic_DNA"/>
</dbReference>